<feature type="signal peptide" evidence="2">
    <location>
        <begin position="1"/>
        <end position="24"/>
    </location>
</feature>
<feature type="chain" id="PRO_5022093025" description="Lipoprotein" evidence="2">
    <location>
        <begin position="25"/>
        <end position="189"/>
    </location>
</feature>
<reference evidence="3 4" key="1">
    <citation type="submission" date="2019-07" db="EMBL/GenBank/DDBJ databases">
        <title>Whole genome shotgun sequence of Myxococcus fulvus NBRC 100333.</title>
        <authorList>
            <person name="Hosoyama A."/>
            <person name="Uohara A."/>
            <person name="Ohji S."/>
            <person name="Ichikawa N."/>
        </authorList>
    </citation>
    <scope>NUCLEOTIDE SEQUENCE [LARGE SCALE GENOMIC DNA]</scope>
    <source>
        <strain evidence="3 4">NBRC 100333</strain>
    </source>
</reference>
<dbReference type="Proteomes" id="UP000321514">
    <property type="component" value="Unassembled WGS sequence"/>
</dbReference>
<organism evidence="3 4">
    <name type="scientific">Myxococcus fulvus</name>
    <dbReference type="NCBI Taxonomy" id="33"/>
    <lineage>
        <taxon>Bacteria</taxon>
        <taxon>Pseudomonadati</taxon>
        <taxon>Myxococcota</taxon>
        <taxon>Myxococcia</taxon>
        <taxon>Myxococcales</taxon>
        <taxon>Cystobacterineae</taxon>
        <taxon>Myxococcaceae</taxon>
        <taxon>Myxococcus</taxon>
    </lineage>
</organism>
<comment type="caution">
    <text evidence="3">The sequence shown here is derived from an EMBL/GenBank/DDBJ whole genome shotgun (WGS) entry which is preliminary data.</text>
</comment>
<evidence type="ECO:0000313" key="3">
    <source>
        <dbReference type="EMBL" id="GEN12497.1"/>
    </source>
</evidence>
<evidence type="ECO:0000256" key="1">
    <source>
        <dbReference type="SAM" id="MobiDB-lite"/>
    </source>
</evidence>
<dbReference type="PROSITE" id="PS51257">
    <property type="entry name" value="PROKAR_LIPOPROTEIN"/>
    <property type="match status" value="1"/>
</dbReference>
<evidence type="ECO:0008006" key="5">
    <source>
        <dbReference type="Google" id="ProtNLM"/>
    </source>
</evidence>
<proteinExistence type="predicted"/>
<evidence type="ECO:0000256" key="2">
    <source>
        <dbReference type="SAM" id="SignalP"/>
    </source>
</evidence>
<evidence type="ECO:0000313" key="4">
    <source>
        <dbReference type="Proteomes" id="UP000321514"/>
    </source>
</evidence>
<accession>A0A511TEB0</accession>
<sequence length="189" mass="20395">MPAMRLHRRTALASAFCCGLLALTGCPDKTTPGAPDAGVADVPEAPKTPPPTTFALRYQPLADAGTADLAEISLEPGDKPLIQPTSSLELTASRGLRNYRVRLFDEAERAMVSDDVAEESDDKLVYRIVLPQPLKTGFSYTLVVDAQTGTAFTDTLGREVDELRTTFQIAGEKEKPAPAPAPSKKKKRR</sequence>
<protein>
    <recommendedName>
        <fullName evidence="5">Lipoprotein</fullName>
    </recommendedName>
</protein>
<gene>
    <name evidence="3" type="ORF">MFU01_75340</name>
</gene>
<name>A0A511TEB0_MYXFU</name>
<dbReference type="AlphaFoldDB" id="A0A511TEB0"/>
<keyword evidence="2" id="KW-0732">Signal</keyword>
<dbReference type="EMBL" id="BJXR01000063">
    <property type="protein sequence ID" value="GEN12497.1"/>
    <property type="molecule type" value="Genomic_DNA"/>
</dbReference>
<feature type="region of interest" description="Disordered" evidence="1">
    <location>
        <begin position="167"/>
        <end position="189"/>
    </location>
</feature>